<keyword evidence="3" id="KW-0808">Transferase</keyword>
<dbReference type="Gene3D" id="3.90.550.10">
    <property type="entry name" value="Spore Coat Polysaccharide Biosynthesis Protein SpsA, Chain A"/>
    <property type="match status" value="1"/>
</dbReference>
<dbReference type="Gene3D" id="1.25.40.10">
    <property type="entry name" value="Tetratricopeptide repeat domain"/>
    <property type="match status" value="1"/>
</dbReference>
<gene>
    <name evidence="3" type="ORF">SAMN05660657_04959</name>
</gene>
<evidence type="ECO:0000256" key="1">
    <source>
        <dbReference type="SAM" id="MobiDB-lite"/>
    </source>
</evidence>
<dbReference type="GO" id="GO:0016740">
    <property type="term" value="F:transferase activity"/>
    <property type="evidence" value="ECO:0007669"/>
    <property type="project" value="UniProtKB-KW"/>
</dbReference>
<dbReference type="CDD" id="cd02511">
    <property type="entry name" value="Beta4Glucosyltransferase"/>
    <property type="match status" value="1"/>
</dbReference>
<dbReference type="SUPFAM" id="SSF53448">
    <property type="entry name" value="Nucleotide-diphospho-sugar transferases"/>
    <property type="match status" value="1"/>
</dbReference>
<dbReference type="Pfam" id="PF00535">
    <property type="entry name" value="Glycos_transf_2"/>
    <property type="match status" value="1"/>
</dbReference>
<dbReference type="SUPFAM" id="SSF48452">
    <property type="entry name" value="TPR-like"/>
    <property type="match status" value="1"/>
</dbReference>
<dbReference type="AlphaFoldDB" id="A0A1I7CVZ7"/>
<feature type="compositionally biased region" description="Pro residues" evidence="1">
    <location>
        <begin position="1"/>
        <end position="12"/>
    </location>
</feature>
<dbReference type="InterPro" id="IPR001173">
    <property type="entry name" value="Glyco_trans_2-like"/>
</dbReference>
<accession>A0A1I7CVZ7</accession>
<dbReference type="EMBL" id="FPBA01000027">
    <property type="protein sequence ID" value="SFU03601.1"/>
    <property type="molecule type" value="Genomic_DNA"/>
</dbReference>
<dbReference type="InterPro" id="IPR011990">
    <property type="entry name" value="TPR-like_helical_dom_sf"/>
</dbReference>
<protein>
    <submittedName>
        <fullName evidence="3">Glycosyl transferase family 2</fullName>
    </submittedName>
</protein>
<dbReference type="STRING" id="1296565.SAMN05660657_04959"/>
<keyword evidence="4" id="KW-1185">Reference proteome</keyword>
<feature type="region of interest" description="Disordered" evidence="1">
    <location>
        <begin position="1"/>
        <end position="23"/>
    </location>
</feature>
<sequence length="368" mass="40577">MGSPGSPEPLRGPAPTMSDRRAEGAGSLPGLSFCMIVRNGAATLADCLESVAAVADELIVVDTGSCDETVSIAERLGAHVIAAPWTNDFAAARNRYLRVARRSWILSLDADERLLDPDVDRIRAIVDAHPRTAFGVTVRNFFDHDLEWPRFLAPSEFGGRASARQSWHVSRTIRLFPRLSGLTYRYPVHESLIPAARQVGVRLRLSDLVVHHREGSAAGTAHTAPKTAQYSLLGRAKVDRHPRCSRGHLEMARVHLDGGAWALAEDELRECLRLSPMTGLAGYYLGEVLLQTGRLHDLKRLLARSPMSGIDRCHLEGRRLLVTCRHERAAALLRRVVAEKPGYRPARRLLDTALDRSVINRPGCPTGR</sequence>
<dbReference type="OrthoDB" id="9815923at2"/>
<proteinExistence type="predicted"/>
<name>A0A1I7CVZ7_9ACTN</name>
<evidence type="ECO:0000313" key="3">
    <source>
        <dbReference type="EMBL" id="SFU03601.1"/>
    </source>
</evidence>
<reference evidence="4" key="1">
    <citation type="submission" date="2016-10" db="EMBL/GenBank/DDBJ databases">
        <authorList>
            <person name="Varghese N."/>
            <person name="Submissions S."/>
        </authorList>
    </citation>
    <scope>NUCLEOTIDE SEQUENCE [LARGE SCALE GENOMIC DNA]</scope>
    <source>
        <strain evidence="4">DSM 46136</strain>
    </source>
</reference>
<dbReference type="PANTHER" id="PTHR43630:SF2">
    <property type="entry name" value="GLYCOSYLTRANSFERASE"/>
    <property type="match status" value="1"/>
</dbReference>
<organism evidence="3 4">
    <name type="scientific">Geodermatophilus amargosae</name>
    <dbReference type="NCBI Taxonomy" id="1296565"/>
    <lineage>
        <taxon>Bacteria</taxon>
        <taxon>Bacillati</taxon>
        <taxon>Actinomycetota</taxon>
        <taxon>Actinomycetes</taxon>
        <taxon>Geodermatophilales</taxon>
        <taxon>Geodermatophilaceae</taxon>
        <taxon>Geodermatophilus</taxon>
    </lineage>
</organism>
<feature type="domain" description="Glycosyltransferase 2-like" evidence="2">
    <location>
        <begin position="32"/>
        <end position="153"/>
    </location>
</feature>
<evidence type="ECO:0000259" key="2">
    <source>
        <dbReference type="Pfam" id="PF00535"/>
    </source>
</evidence>
<dbReference type="InterPro" id="IPR029044">
    <property type="entry name" value="Nucleotide-diphossugar_trans"/>
</dbReference>
<dbReference type="PANTHER" id="PTHR43630">
    <property type="entry name" value="POLY-BETA-1,6-N-ACETYL-D-GLUCOSAMINE SYNTHASE"/>
    <property type="match status" value="1"/>
</dbReference>
<evidence type="ECO:0000313" key="4">
    <source>
        <dbReference type="Proteomes" id="UP000199546"/>
    </source>
</evidence>
<dbReference type="Proteomes" id="UP000199546">
    <property type="component" value="Unassembled WGS sequence"/>
</dbReference>